<comment type="caution">
    <text evidence="2">The sequence shown here is derived from an EMBL/GenBank/DDBJ whole genome shotgun (WGS) entry which is preliminary data.</text>
</comment>
<feature type="domain" description="Protein kinase" evidence="1">
    <location>
        <begin position="6"/>
        <end position="370"/>
    </location>
</feature>
<dbReference type="InterPro" id="IPR008266">
    <property type="entry name" value="Tyr_kinase_AS"/>
</dbReference>
<proteinExistence type="predicted"/>
<dbReference type="InterPro" id="IPR011009">
    <property type="entry name" value="Kinase-like_dom_sf"/>
</dbReference>
<dbReference type="Gene3D" id="1.10.510.10">
    <property type="entry name" value="Transferase(Phosphotransferase) domain 1"/>
    <property type="match status" value="1"/>
</dbReference>
<dbReference type="GO" id="GO:0005524">
    <property type="term" value="F:ATP binding"/>
    <property type="evidence" value="ECO:0007669"/>
    <property type="project" value="InterPro"/>
</dbReference>
<dbReference type="Gene3D" id="3.30.200.20">
    <property type="entry name" value="Phosphorylase Kinase, domain 1"/>
    <property type="match status" value="1"/>
</dbReference>
<dbReference type="Pfam" id="PF00069">
    <property type="entry name" value="Pkinase"/>
    <property type="match status" value="1"/>
</dbReference>
<dbReference type="PROSITE" id="PS00109">
    <property type="entry name" value="PROTEIN_KINASE_TYR"/>
    <property type="match status" value="1"/>
</dbReference>
<dbReference type="PROSITE" id="PS50011">
    <property type="entry name" value="PROTEIN_KINASE_DOM"/>
    <property type="match status" value="1"/>
</dbReference>
<sequence length="370" mass="42914">MNEQSFNDYDIVSSGNKRSGAEERWVSFQPHLLSKGYLLRPRYHPDWIPSWKTTGLRAEYCEDSIDCMPLRVLDAMRVEDERQVMIKMLIPRQGEGENEMPILQLFSSDLLKGDPANHVVPCLDTFPIPGDELGHFIVMPLLGQYDEIPFKRIPEIHDLLKQLFEGLIFMHKHDVTHCDISSANIMMDSRILYDEPFHPVDHNLSLDVQRMVYPRYSRLEKHIRYYFIDMGYATWFRNPSEPRLVTGKSARIMAPEQKQNTPYDPFLVDIYQLGMVIKQDIIPLNNALDFLKPLAEKMTLSDPSTRPTLIRAQESMNTAFLGLNGVKYRWPLVPREAGFRARAVYFASGVSSEIAYWLRIVLKFLLRTGT</sequence>
<dbReference type="AlphaFoldDB" id="A0A8H3A6R0"/>
<name>A0A8H3A6R0_9AGAM</name>
<dbReference type="PANTHER" id="PTHR44167:SF30">
    <property type="entry name" value="PHOSPHORYLASE KINASE"/>
    <property type="match status" value="1"/>
</dbReference>
<protein>
    <recommendedName>
        <fullName evidence="1">Protein kinase domain-containing protein</fullName>
    </recommendedName>
</protein>
<evidence type="ECO:0000259" key="1">
    <source>
        <dbReference type="PROSITE" id="PS50011"/>
    </source>
</evidence>
<dbReference type="GO" id="GO:0005634">
    <property type="term" value="C:nucleus"/>
    <property type="evidence" value="ECO:0007669"/>
    <property type="project" value="TreeGrafter"/>
</dbReference>
<evidence type="ECO:0000313" key="3">
    <source>
        <dbReference type="Proteomes" id="UP000663840"/>
    </source>
</evidence>
<accession>A0A8H3A6R0</accession>
<dbReference type="GO" id="GO:0004674">
    <property type="term" value="F:protein serine/threonine kinase activity"/>
    <property type="evidence" value="ECO:0007669"/>
    <property type="project" value="TreeGrafter"/>
</dbReference>
<dbReference type="PANTHER" id="PTHR44167">
    <property type="entry name" value="OVARIAN-SPECIFIC SERINE/THREONINE-PROTEIN KINASE LOK-RELATED"/>
    <property type="match status" value="1"/>
</dbReference>
<gene>
    <name evidence="2" type="ORF">RDB_LOCUS45708</name>
</gene>
<dbReference type="SUPFAM" id="SSF56112">
    <property type="entry name" value="Protein kinase-like (PK-like)"/>
    <property type="match status" value="1"/>
</dbReference>
<dbReference type="SMART" id="SM00220">
    <property type="entry name" value="S_TKc"/>
    <property type="match status" value="1"/>
</dbReference>
<evidence type="ECO:0000313" key="2">
    <source>
        <dbReference type="EMBL" id="CAE6412349.1"/>
    </source>
</evidence>
<dbReference type="EMBL" id="CAJMWR010001029">
    <property type="protein sequence ID" value="CAE6412349.1"/>
    <property type="molecule type" value="Genomic_DNA"/>
</dbReference>
<reference evidence="2" key="1">
    <citation type="submission" date="2021-01" db="EMBL/GenBank/DDBJ databases">
        <authorList>
            <person name="Kaushik A."/>
        </authorList>
    </citation>
    <scope>NUCLEOTIDE SEQUENCE</scope>
    <source>
        <strain evidence="2">AG1-1A</strain>
    </source>
</reference>
<dbReference type="InterPro" id="IPR000719">
    <property type="entry name" value="Prot_kinase_dom"/>
</dbReference>
<organism evidence="2 3">
    <name type="scientific">Rhizoctonia solani</name>
    <dbReference type="NCBI Taxonomy" id="456999"/>
    <lineage>
        <taxon>Eukaryota</taxon>
        <taxon>Fungi</taxon>
        <taxon>Dikarya</taxon>
        <taxon>Basidiomycota</taxon>
        <taxon>Agaricomycotina</taxon>
        <taxon>Agaricomycetes</taxon>
        <taxon>Cantharellales</taxon>
        <taxon>Ceratobasidiaceae</taxon>
        <taxon>Rhizoctonia</taxon>
    </lineage>
</organism>
<dbReference type="GO" id="GO:0044773">
    <property type="term" value="P:mitotic DNA damage checkpoint signaling"/>
    <property type="evidence" value="ECO:0007669"/>
    <property type="project" value="TreeGrafter"/>
</dbReference>
<dbReference type="Proteomes" id="UP000663840">
    <property type="component" value="Unassembled WGS sequence"/>
</dbReference>